<dbReference type="Proteomes" id="UP001148838">
    <property type="component" value="Unassembled WGS sequence"/>
</dbReference>
<dbReference type="EMBL" id="JAJSOF020000009">
    <property type="protein sequence ID" value="KAJ4445527.1"/>
    <property type="molecule type" value="Genomic_DNA"/>
</dbReference>
<comment type="caution">
    <text evidence="1">The sequence shown here is derived from an EMBL/GenBank/DDBJ whole genome shotgun (WGS) entry which is preliminary data.</text>
</comment>
<accession>A0ABQ8TGM8</accession>
<protein>
    <submittedName>
        <fullName evidence="1">Uncharacterized protein</fullName>
    </submittedName>
</protein>
<keyword evidence="2" id="KW-1185">Reference proteome</keyword>
<sequence>MAGLCEGGNEPPGFLKANKLSPCEGSEGQRHSVCLVKAEVFKSPRSTLGKRKGRRIIAVKRKESASFDLRCLLKRWSVVELRRRIDPMERETSHVFT</sequence>
<proteinExistence type="predicted"/>
<reference evidence="1 2" key="1">
    <citation type="journal article" date="2022" name="Allergy">
        <title>Genome assembly and annotation of Periplaneta americana reveal a comprehensive cockroach allergen profile.</title>
        <authorList>
            <person name="Wang L."/>
            <person name="Xiong Q."/>
            <person name="Saelim N."/>
            <person name="Wang L."/>
            <person name="Nong W."/>
            <person name="Wan A.T."/>
            <person name="Shi M."/>
            <person name="Liu X."/>
            <person name="Cao Q."/>
            <person name="Hui J.H.L."/>
            <person name="Sookrung N."/>
            <person name="Leung T.F."/>
            <person name="Tungtrongchitr A."/>
            <person name="Tsui S.K.W."/>
        </authorList>
    </citation>
    <scope>NUCLEOTIDE SEQUENCE [LARGE SCALE GENOMIC DNA]</scope>
    <source>
        <strain evidence="1">PWHHKU_190912</strain>
    </source>
</reference>
<evidence type="ECO:0000313" key="1">
    <source>
        <dbReference type="EMBL" id="KAJ4445527.1"/>
    </source>
</evidence>
<organism evidence="1 2">
    <name type="scientific">Periplaneta americana</name>
    <name type="common">American cockroach</name>
    <name type="synonym">Blatta americana</name>
    <dbReference type="NCBI Taxonomy" id="6978"/>
    <lineage>
        <taxon>Eukaryota</taxon>
        <taxon>Metazoa</taxon>
        <taxon>Ecdysozoa</taxon>
        <taxon>Arthropoda</taxon>
        <taxon>Hexapoda</taxon>
        <taxon>Insecta</taxon>
        <taxon>Pterygota</taxon>
        <taxon>Neoptera</taxon>
        <taxon>Polyneoptera</taxon>
        <taxon>Dictyoptera</taxon>
        <taxon>Blattodea</taxon>
        <taxon>Blattoidea</taxon>
        <taxon>Blattidae</taxon>
        <taxon>Blattinae</taxon>
        <taxon>Periplaneta</taxon>
    </lineage>
</organism>
<evidence type="ECO:0000313" key="2">
    <source>
        <dbReference type="Proteomes" id="UP001148838"/>
    </source>
</evidence>
<name>A0ABQ8TGM8_PERAM</name>
<gene>
    <name evidence="1" type="ORF">ANN_12207</name>
</gene>